<dbReference type="InterPro" id="IPR018062">
    <property type="entry name" value="HTH_AraC-typ_CS"/>
</dbReference>
<dbReference type="InterPro" id="IPR009057">
    <property type="entry name" value="Homeodomain-like_sf"/>
</dbReference>
<dbReference type="AlphaFoldDB" id="A0A1E3L5X3"/>
<evidence type="ECO:0000313" key="5">
    <source>
        <dbReference type="EMBL" id="ODP29169.1"/>
    </source>
</evidence>
<dbReference type="Pfam" id="PF12833">
    <property type="entry name" value="HTH_18"/>
    <property type="match status" value="1"/>
</dbReference>
<dbReference type="GO" id="GO:0043565">
    <property type="term" value="F:sequence-specific DNA binding"/>
    <property type="evidence" value="ECO:0007669"/>
    <property type="project" value="InterPro"/>
</dbReference>
<evidence type="ECO:0000256" key="3">
    <source>
        <dbReference type="ARBA" id="ARBA00023163"/>
    </source>
</evidence>
<dbReference type="RefSeq" id="WP_069326632.1">
    <property type="nucleotide sequence ID" value="NZ_MDER01000031.1"/>
</dbReference>
<dbReference type="Gene3D" id="1.10.10.60">
    <property type="entry name" value="Homeodomain-like"/>
    <property type="match status" value="2"/>
</dbReference>
<evidence type="ECO:0000256" key="2">
    <source>
        <dbReference type="ARBA" id="ARBA00023125"/>
    </source>
</evidence>
<dbReference type="EMBL" id="MDER01000031">
    <property type="protein sequence ID" value="ODP29169.1"/>
    <property type="molecule type" value="Genomic_DNA"/>
</dbReference>
<gene>
    <name evidence="5" type="ORF">PTI45_01178</name>
</gene>
<evidence type="ECO:0000313" key="6">
    <source>
        <dbReference type="Proteomes" id="UP000094578"/>
    </source>
</evidence>
<accession>A0A1E3L5X3</accession>
<keyword evidence="3" id="KW-0804">Transcription</keyword>
<dbReference type="PRINTS" id="PR00032">
    <property type="entry name" value="HTHARAC"/>
</dbReference>
<feature type="domain" description="HTH araC/xylS-type" evidence="4">
    <location>
        <begin position="6"/>
        <end position="104"/>
    </location>
</feature>
<dbReference type="STRING" id="1886670.PTI45_01178"/>
<keyword evidence="6" id="KW-1185">Reference proteome</keyword>
<dbReference type="SUPFAM" id="SSF46689">
    <property type="entry name" value="Homeodomain-like"/>
    <property type="match status" value="2"/>
</dbReference>
<dbReference type="PATRIC" id="fig|1886670.3.peg.1202"/>
<sequence>MTDWIQEMIDWIEVHLFEDFSLLRLSEKMGYSPYYCSFKFRHHTGVSIKSYRTLRRLFLASISLAETRERILDIAIEHGYSSQEAFARAFKEVFGVTPMVFRKHPKPWQSYFKLNIEQGEDIKMLDISQKLVITELQNQLTAFADQDILNVLNGQVMYEQFRTQELMGQSDYVPFNEAMCVHAATGDIFSPSFNQVRAEGHHSSVTGYEKVVIEPLEPLFTHSYRCIVLWFGEDMFCQINLLTILSYLEQSGYDGIVYFNAVQEQTYDVQQTEITLGGYTSLYREVVLEKKMPDSPLMPVMYQGVSLYLDLHQADNELTRYIASHPKESKEEVMQSMLKLFQRYGLGDRQYLELIEKVRGEV</sequence>
<name>A0A1E3L5X3_9BACL</name>
<comment type="caution">
    <text evidence="5">The sequence shown here is derived from an EMBL/GenBank/DDBJ whole genome shotgun (WGS) entry which is preliminary data.</text>
</comment>
<evidence type="ECO:0000256" key="1">
    <source>
        <dbReference type="ARBA" id="ARBA00023015"/>
    </source>
</evidence>
<dbReference type="Proteomes" id="UP000094578">
    <property type="component" value="Unassembled WGS sequence"/>
</dbReference>
<dbReference type="PANTHER" id="PTHR47504">
    <property type="entry name" value="RIGHT ORIGIN-BINDING PROTEIN"/>
    <property type="match status" value="1"/>
</dbReference>
<keyword evidence="2" id="KW-0238">DNA-binding</keyword>
<evidence type="ECO:0000259" key="4">
    <source>
        <dbReference type="PROSITE" id="PS01124"/>
    </source>
</evidence>
<dbReference type="PANTHER" id="PTHR47504:SF6">
    <property type="entry name" value="ARAC-FAMILY TRANSCRIPTIONAL REGULATOR"/>
    <property type="match status" value="1"/>
</dbReference>
<organism evidence="5 6">
    <name type="scientific">Paenibacillus nuruki</name>
    <dbReference type="NCBI Taxonomy" id="1886670"/>
    <lineage>
        <taxon>Bacteria</taxon>
        <taxon>Bacillati</taxon>
        <taxon>Bacillota</taxon>
        <taxon>Bacilli</taxon>
        <taxon>Bacillales</taxon>
        <taxon>Paenibacillaceae</taxon>
        <taxon>Paenibacillus</taxon>
    </lineage>
</organism>
<dbReference type="PROSITE" id="PS01124">
    <property type="entry name" value="HTH_ARAC_FAMILY_2"/>
    <property type="match status" value="1"/>
</dbReference>
<dbReference type="PROSITE" id="PS00041">
    <property type="entry name" value="HTH_ARAC_FAMILY_1"/>
    <property type="match status" value="1"/>
</dbReference>
<reference evidence="5 6" key="1">
    <citation type="submission" date="2016-08" db="EMBL/GenBank/DDBJ databases">
        <title>Genome sequencing of Paenibacillus sp. TI45-13ar, isolated from Korean traditional nuruk.</title>
        <authorList>
            <person name="Kim S.-J."/>
        </authorList>
    </citation>
    <scope>NUCLEOTIDE SEQUENCE [LARGE SCALE GENOMIC DNA]</scope>
    <source>
        <strain evidence="5 6">TI45-13ar</strain>
    </source>
</reference>
<proteinExistence type="predicted"/>
<protein>
    <submittedName>
        <fullName evidence="5">HTH-type transcriptional activator AarP</fullName>
    </submittedName>
</protein>
<dbReference type="GO" id="GO:0003700">
    <property type="term" value="F:DNA-binding transcription factor activity"/>
    <property type="evidence" value="ECO:0007669"/>
    <property type="project" value="InterPro"/>
</dbReference>
<dbReference type="InterPro" id="IPR050959">
    <property type="entry name" value="MarA-like"/>
</dbReference>
<keyword evidence="1" id="KW-0805">Transcription regulation</keyword>
<dbReference type="InterPro" id="IPR018060">
    <property type="entry name" value="HTH_AraC"/>
</dbReference>
<dbReference type="SMART" id="SM00342">
    <property type="entry name" value="HTH_ARAC"/>
    <property type="match status" value="1"/>
</dbReference>
<dbReference type="InterPro" id="IPR020449">
    <property type="entry name" value="Tscrpt_reg_AraC-type_HTH"/>
</dbReference>